<dbReference type="AlphaFoldDB" id="A0A4V2UWP1"/>
<dbReference type="InterPro" id="IPR004291">
    <property type="entry name" value="Transposase_IS66_central"/>
</dbReference>
<feature type="region of interest" description="Disordered" evidence="1">
    <location>
        <begin position="46"/>
        <end position="72"/>
    </location>
</feature>
<organism evidence="6 7">
    <name type="scientific">Aquabacter spiritensis</name>
    <dbReference type="NCBI Taxonomy" id="933073"/>
    <lineage>
        <taxon>Bacteria</taxon>
        <taxon>Pseudomonadati</taxon>
        <taxon>Pseudomonadota</taxon>
        <taxon>Alphaproteobacteria</taxon>
        <taxon>Hyphomicrobiales</taxon>
        <taxon>Xanthobacteraceae</taxon>
        <taxon>Aquabacter</taxon>
    </lineage>
</organism>
<name>A0A4V2UWP1_9HYPH</name>
<accession>A0A4V2UWP1</accession>
<feature type="domain" description="Transposase IS66 central" evidence="2">
    <location>
        <begin position="152"/>
        <end position="439"/>
    </location>
</feature>
<dbReference type="InterPro" id="IPR024463">
    <property type="entry name" value="Transposase_TnpC_homeodom"/>
</dbReference>
<dbReference type="Pfam" id="PF03050">
    <property type="entry name" value="DDE_Tnp_IS66"/>
    <property type="match status" value="1"/>
</dbReference>
<comment type="caution">
    <text evidence="6">The sequence shown here is derived from an EMBL/GenBank/DDBJ whole genome shotgun (WGS) entry which is preliminary data.</text>
</comment>
<evidence type="ECO:0000259" key="4">
    <source>
        <dbReference type="Pfam" id="PF13007"/>
    </source>
</evidence>
<dbReference type="NCBIfam" id="NF033517">
    <property type="entry name" value="transpos_IS66"/>
    <property type="match status" value="1"/>
</dbReference>
<dbReference type="Proteomes" id="UP000294664">
    <property type="component" value="Unassembled WGS sequence"/>
</dbReference>
<evidence type="ECO:0000313" key="7">
    <source>
        <dbReference type="Proteomes" id="UP000294664"/>
    </source>
</evidence>
<feature type="domain" description="Transposase IS66 C-terminal" evidence="5">
    <location>
        <begin position="446"/>
        <end position="485"/>
    </location>
</feature>
<dbReference type="Pfam" id="PF13007">
    <property type="entry name" value="LZ_Tnp_IS66"/>
    <property type="match status" value="1"/>
</dbReference>
<proteinExistence type="predicted"/>
<evidence type="ECO:0000259" key="5">
    <source>
        <dbReference type="Pfam" id="PF13817"/>
    </source>
</evidence>
<evidence type="ECO:0000259" key="3">
    <source>
        <dbReference type="Pfam" id="PF13005"/>
    </source>
</evidence>
<reference evidence="6 7" key="1">
    <citation type="submission" date="2019-03" db="EMBL/GenBank/DDBJ databases">
        <title>Genomic Encyclopedia of Type Strains, Phase IV (KMG-IV): sequencing the most valuable type-strain genomes for metagenomic binning, comparative biology and taxonomic classification.</title>
        <authorList>
            <person name="Goeker M."/>
        </authorList>
    </citation>
    <scope>NUCLEOTIDE SEQUENCE [LARGE SCALE GENOMIC DNA]</scope>
    <source>
        <strain evidence="6 7">DSM 9035</strain>
    </source>
</reference>
<feature type="domain" description="Transposase IS66 zinc-finger binding" evidence="3">
    <location>
        <begin position="93"/>
        <end position="136"/>
    </location>
</feature>
<protein>
    <submittedName>
        <fullName evidence="6">Transposase</fullName>
    </submittedName>
</protein>
<dbReference type="PANTHER" id="PTHR33678:SF1">
    <property type="entry name" value="BLL1576 PROTEIN"/>
    <property type="match status" value="1"/>
</dbReference>
<dbReference type="Pfam" id="PF13817">
    <property type="entry name" value="DDE_Tnp_IS66_C"/>
    <property type="match status" value="1"/>
</dbReference>
<gene>
    <name evidence="6" type="ORF">EDC64_1266</name>
</gene>
<dbReference type="PANTHER" id="PTHR33678">
    <property type="entry name" value="BLL1576 PROTEIN"/>
    <property type="match status" value="1"/>
</dbReference>
<dbReference type="InterPro" id="IPR052344">
    <property type="entry name" value="Transposase-related"/>
</dbReference>
<evidence type="ECO:0000313" key="6">
    <source>
        <dbReference type="EMBL" id="TCT00448.1"/>
    </source>
</evidence>
<dbReference type="EMBL" id="SMAI01000026">
    <property type="protein sequence ID" value="TCT00448.1"/>
    <property type="molecule type" value="Genomic_DNA"/>
</dbReference>
<evidence type="ECO:0000256" key="1">
    <source>
        <dbReference type="SAM" id="MobiDB-lite"/>
    </source>
</evidence>
<feature type="domain" description="Transposase TnpC homeodomain" evidence="4">
    <location>
        <begin position="8"/>
        <end position="85"/>
    </location>
</feature>
<dbReference type="InterPro" id="IPR024474">
    <property type="entry name" value="Znf_dom_IS66"/>
</dbReference>
<dbReference type="Pfam" id="PF13005">
    <property type="entry name" value="zf-IS66"/>
    <property type="match status" value="1"/>
</dbReference>
<sequence>MAAEIDKLTAMVAGFKTMIFGARSERMSAVITDQMTLDLGNLPLVAEPSREANDNTPAGERKTQRRGRDANRNIGALPAHLPRVEEVIEPTVKTCSCCGGGLHRIGEDVREGLCVVPVSFYVKRRIFPKYACRSCEEGVVQAGAPERLVEGGMAENELVVHIAVSKFAWHLPLYRQVQMMASQGIHLDRTTLGLWLKRLAWWLSPLYERQLQFTHRQARIFCDETPLPVLDPGRGRTKRCQLWAHAMDDRPWNGPAPPAVTYVFAASRSAAEIARQLAGYDGILQVDGYAAYKAHARRARREVPLAFCFAHARRKFVEVHKKTGSRFATGVIETLAEVYAIEARIRGRSAEERRAVRQAETRAILERLEADMKGVLGEVSRQSSLAEACRYTLEHWTGLTRFLADGRLEIDSNTVERTMRPIGLGRKNHLFAGSQGGAQTWAILASLVNTAKLNEIDPHLWLVDVVERIVSGRTPINRIDELLAWNWKAAATSRCQAAA</sequence>
<feature type="compositionally biased region" description="Basic and acidic residues" evidence="1">
    <location>
        <begin position="48"/>
        <end position="71"/>
    </location>
</feature>
<dbReference type="InterPro" id="IPR039552">
    <property type="entry name" value="IS66_C"/>
</dbReference>
<keyword evidence="7" id="KW-1185">Reference proteome</keyword>
<evidence type="ECO:0000259" key="2">
    <source>
        <dbReference type="Pfam" id="PF03050"/>
    </source>
</evidence>